<evidence type="ECO:0000313" key="9">
    <source>
        <dbReference type="EMBL" id="MBC8596718.1"/>
    </source>
</evidence>
<name>A0A926F6J6_9FIRM</name>
<dbReference type="PANTHER" id="PTHR47371:SF3">
    <property type="entry name" value="PHOSPHOGLYCEROL TRANSFERASE I"/>
    <property type="match status" value="1"/>
</dbReference>
<keyword evidence="10" id="KW-1185">Reference proteome</keyword>
<evidence type="ECO:0000256" key="2">
    <source>
        <dbReference type="ARBA" id="ARBA00004936"/>
    </source>
</evidence>
<keyword evidence="6 7" id="KW-0472">Membrane</keyword>
<feature type="transmembrane region" description="Helical" evidence="7">
    <location>
        <begin position="35"/>
        <end position="51"/>
    </location>
</feature>
<evidence type="ECO:0000313" key="10">
    <source>
        <dbReference type="Proteomes" id="UP000647416"/>
    </source>
</evidence>
<protein>
    <submittedName>
        <fullName evidence="9">LTA synthase family protein</fullName>
    </submittedName>
</protein>
<organism evidence="9 10">
    <name type="scientific">Qingrenia yutianensis</name>
    <dbReference type="NCBI Taxonomy" id="2763676"/>
    <lineage>
        <taxon>Bacteria</taxon>
        <taxon>Bacillati</taxon>
        <taxon>Bacillota</taxon>
        <taxon>Clostridia</taxon>
        <taxon>Eubacteriales</taxon>
        <taxon>Oscillospiraceae</taxon>
        <taxon>Qingrenia</taxon>
    </lineage>
</organism>
<dbReference type="CDD" id="cd16015">
    <property type="entry name" value="LTA_synthase"/>
    <property type="match status" value="1"/>
</dbReference>
<dbReference type="Pfam" id="PF00884">
    <property type="entry name" value="Sulfatase"/>
    <property type="match status" value="1"/>
</dbReference>
<comment type="pathway">
    <text evidence="2">Cell wall biogenesis; lipoteichoic acid biosynthesis.</text>
</comment>
<feature type="domain" description="Sulfatase N-terminal" evidence="8">
    <location>
        <begin position="274"/>
        <end position="551"/>
    </location>
</feature>
<evidence type="ECO:0000256" key="6">
    <source>
        <dbReference type="ARBA" id="ARBA00023136"/>
    </source>
</evidence>
<keyword evidence="3" id="KW-1003">Cell membrane</keyword>
<evidence type="ECO:0000256" key="7">
    <source>
        <dbReference type="SAM" id="Phobius"/>
    </source>
</evidence>
<reference evidence="9" key="1">
    <citation type="submission" date="2020-08" db="EMBL/GenBank/DDBJ databases">
        <title>Genome public.</title>
        <authorList>
            <person name="Liu C."/>
            <person name="Sun Q."/>
        </authorList>
    </citation>
    <scope>NUCLEOTIDE SEQUENCE</scope>
    <source>
        <strain evidence="9">NSJ-50</strain>
    </source>
</reference>
<keyword evidence="4 7" id="KW-0812">Transmembrane</keyword>
<evidence type="ECO:0000256" key="1">
    <source>
        <dbReference type="ARBA" id="ARBA00004651"/>
    </source>
</evidence>
<dbReference type="PANTHER" id="PTHR47371">
    <property type="entry name" value="LIPOTEICHOIC ACID SYNTHASE"/>
    <property type="match status" value="1"/>
</dbReference>
<feature type="transmembrane region" description="Helical" evidence="7">
    <location>
        <begin position="178"/>
        <end position="196"/>
    </location>
</feature>
<proteinExistence type="predicted"/>
<dbReference type="Proteomes" id="UP000647416">
    <property type="component" value="Unassembled WGS sequence"/>
</dbReference>
<dbReference type="EMBL" id="JACRTE010000007">
    <property type="protein sequence ID" value="MBC8596718.1"/>
    <property type="molecule type" value="Genomic_DNA"/>
</dbReference>
<dbReference type="RefSeq" id="WP_262432135.1">
    <property type="nucleotide sequence ID" value="NZ_JACRTE010000007.1"/>
</dbReference>
<feature type="transmembrane region" description="Helical" evidence="7">
    <location>
        <begin position="92"/>
        <end position="115"/>
    </location>
</feature>
<dbReference type="InterPro" id="IPR050448">
    <property type="entry name" value="OpgB/LTA_synthase_biosynth"/>
</dbReference>
<accession>A0A926F6J6</accession>
<dbReference type="AlphaFoldDB" id="A0A926F6J6"/>
<feature type="transmembrane region" description="Helical" evidence="7">
    <location>
        <begin position="63"/>
        <end position="85"/>
    </location>
</feature>
<evidence type="ECO:0000256" key="4">
    <source>
        <dbReference type="ARBA" id="ARBA00022692"/>
    </source>
</evidence>
<dbReference type="InterPro" id="IPR017850">
    <property type="entry name" value="Alkaline_phosphatase_core_sf"/>
</dbReference>
<dbReference type="Gene3D" id="3.40.720.10">
    <property type="entry name" value="Alkaline Phosphatase, subunit A"/>
    <property type="match status" value="1"/>
</dbReference>
<sequence>MPQTLTAEKTAAENKNTTAEILVKTGRKKADFEKIYFFLSPFITVLILHILQLPYHHITKETFVFFTAKVLLSCVFFGSALFFFASLFSNRLIGFYVSNFVFVFLAAASSVMMSITNSPLLPIDFVMASQLGKISGFVKLPIKPYLSLGITLFALHAIIYTSAFLYLRRKKKFNIKRYFRSLVLASVFFSAMFHLVCYDKYFKYTILPKIDCKISGFDSANNYFSNGFILTFFPRIGELTVEKPDGYSKETLANLADTYAVMDVNAAKDKTKVNVIAIQCESWWDPTKLENVTMSEDPMKNIRALGEKYYFGDMVSPSFGCNTCIPEFEYLTFLSTNLLPEGGYPYSQYVRKPIYSLARIFKDNGYNALAIHTYDKNFYNRSKAYPLMGFDRLLGYTDLENPVKKGTYISDMYLSEQIIEKYEQSIDKPLFLYAVSMQNHGNYLVPRYGSYDVEVNSDALSAEDLSGLREAVQGIYDIDKAFMHLVDYFKKQKEPVLIVMYGDHLPFLGINSSTFKSLGFMKGDSTEQNPNMYETPYIVWANFDISQFDLKKRVGPQYLGVNTVKMANLKNVPWHFSFFDEFYTKHTVYQHTSVCDENGDYAPYESITDEEIANYKILQYNCLFGKENFVSDKSEK</sequence>
<evidence type="ECO:0000256" key="5">
    <source>
        <dbReference type="ARBA" id="ARBA00022989"/>
    </source>
</evidence>
<comment type="caution">
    <text evidence="9">The sequence shown here is derived from an EMBL/GenBank/DDBJ whole genome shotgun (WGS) entry which is preliminary data.</text>
</comment>
<dbReference type="GO" id="GO:0005886">
    <property type="term" value="C:plasma membrane"/>
    <property type="evidence" value="ECO:0007669"/>
    <property type="project" value="UniProtKB-SubCell"/>
</dbReference>
<evidence type="ECO:0000259" key="8">
    <source>
        <dbReference type="Pfam" id="PF00884"/>
    </source>
</evidence>
<keyword evidence="5 7" id="KW-1133">Transmembrane helix</keyword>
<gene>
    <name evidence="9" type="ORF">H8706_07515</name>
</gene>
<dbReference type="InterPro" id="IPR000917">
    <property type="entry name" value="Sulfatase_N"/>
</dbReference>
<evidence type="ECO:0000256" key="3">
    <source>
        <dbReference type="ARBA" id="ARBA00022475"/>
    </source>
</evidence>
<dbReference type="SUPFAM" id="SSF53649">
    <property type="entry name" value="Alkaline phosphatase-like"/>
    <property type="match status" value="1"/>
</dbReference>
<comment type="subcellular location">
    <subcellularLocation>
        <location evidence="1">Cell membrane</location>
        <topology evidence="1">Multi-pass membrane protein</topology>
    </subcellularLocation>
</comment>
<feature type="transmembrane region" description="Helical" evidence="7">
    <location>
        <begin position="145"/>
        <end position="166"/>
    </location>
</feature>